<keyword evidence="4" id="KW-1185">Reference proteome</keyword>
<evidence type="ECO:0000259" key="2">
    <source>
        <dbReference type="Pfam" id="PF01558"/>
    </source>
</evidence>
<dbReference type="PANTHER" id="PTHR42730">
    <property type="entry name" value="2-OXOGLUTARATE SYNTHASE SUBUNIT KORC"/>
    <property type="match status" value="1"/>
</dbReference>
<dbReference type="EMBL" id="FNBU01000007">
    <property type="protein sequence ID" value="SDF32883.1"/>
    <property type="molecule type" value="Genomic_DNA"/>
</dbReference>
<evidence type="ECO:0000256" key="1">
    <source>
        <dbReference type="ARBA" id="ARBA00023002"/>
    </source>
</evidence>
<dbReference type="Pfam" id="PF01558">
    <property type="entry name" value="POR"/>
    <property type="match status" value="1"/>
</dbReference>
<keyword evidence="1" id="KW-0560">Oxidoreductase</keyword>
<protein>
    <submittedName>
        <fullName evidence="3">2-oxoglutarate ferredoxin oxidoreductase subunit gamma</fullName>
    </submittedName>
</protein>
<proteinExistence type="predicted"/>
<dbReference type="Proteomes" id="UP000243333">
    <property type="component" value="Unassembled WGS sequence"/>
</dbReference>
<evidence type="ECO:0000313" key="4">
    <source>
        <dbReference type="Proteomes" id="UP000243333"/>
    </source>
</evidence>
<sequence length="179" mass="18890">MMDKVLLAGFGGQGVMFIGKVLAYAGMLSDLEVCWIPSYGPEMRGGTANCSVITADTEINSPVIDVADVGIVLNQPSYDKFLPRIKPGGTLVVNSSIVQLASKREDIDIIALPATDLANELGNPGLANMVCLGALLPKLKLTSLASVEKAIDAVVGKKKPEMYELNLAAIRKGLEFAKA</sequence>
<accession>A0A1G7K6N3</accession>
<dbReference type="Gene3D" id="3.40.920.10">
    <property type="entry name" value="Pyruvate-ferredoxin oxidoreductase, PFOR, domain III"/>
    <property type="match status" value="1"/>
</dbReference>
<dbReference type="RefSeq" id="WP_093689069.1">
    <property type="nucleotide sequence ID" value="NZ_FNBU01000007.1"/>
</dbReference>
<dbReference type="AlphaFoldDB" id="A0A1G7K6N3"/>
<organism evidence="3 4">
    <name type="scientific">Sporolituus thermophilus DSM 23256</name>
    <dbReference type="NCBI Taxonomy" id="1123285"/>
    <lineage>
        <taxon>Bacteria</taxon>
        <taxon>Bacillati</taxon>
        <taxon>Bacillota</taxon>
        <taxon>Negativicutes</taxon>
        <taxon>Selenomonadales</taxon>
        <taxon>Sporomusaceae</taxon>
        <taxon>Sporolituus</taxon>
    </lineage>
</organism>
<reference evidence="4" key="1">
    <citation type="submission" date="2016-10" db="EMBL/GenBank/DDBJ databases">
        <authorList>
            <person name="Varghese N."/>
            <person name="Submissions S."/>
        </authorList>
    </citation>
    <scope>NUCLEOTIDE SEQUENCE [LARGE SCALE GENOMIC DNA]</scope>
    <source>
        <strain evidence="4">DSM 23256</strain>
    </source>
</reference>
<dbReference type="STRING" id="1123285.SAMN05660235_01216"/>
<dbReference type="InterPro" id="IPR002869">
    <property type="entry name" value="Pyrv_flavodox_OxRed_cen"/>
</dbReference>
<gene>
    <name evidence="3" type="ORF">SAMN05660235_01216</name>
</gene>
<dbReference type="GO" id="GO:0016903">
    <property type="term" value="F:oxidoreductase activity, acting on the aldehyde or oxo group of donors"/>
    <property type="evidence" value="ECO:0007669"/>
    <property type="project" value="InterPro"/>
</dbReference>
<evidence type="ECO:0000313" key="3">
    <source>
        <dbReference type="EMBL" id="SDF32883.1"/>
    </source>
</evidence>
<name>A0A1G7K6N3_9FIRM</name>
<dbReference type="InterPro" id="IPR019752">
    <property type="entry name" value="Pyrv/ketoisovalerate_OxRed_cat"/>
</dbReference>
<dbReference type="InterPro" id="IPR052554">
    <property type="entry name" value="2-oxoglutarate_synth_KorC"/>
</dbReference>
<dbReference type="PANTHER" id="PTHR42730:SF1">
    <property type="entry name" value="2-OXOGLUTARATE SYNTHASE SUBUNIT KORC"/>
    <property type="match status" value="1"/>
</dbReference>
<dbReference type="SUPFAM" id="SSF53323">
    <property type="entry name" value="Pyruvate-ferredoxin oxidoreductase, PFOR, domain III"/>
    <property type="match status" value="1"/>
</dbReference>
<dbReference type="OrthoDB" id="9789125at2"/>
<feature type="domain" description="Pyruvate/ketoisovalerate oxidoreductase catalytic" evidence="2">
    <location>
        <begin position="11"/>
        <end position="175"/>
    </location>
</feature>